<evidence type="ECO:0000256" key="1">
    <source>
        <dbReference type="SAM" id="MobiDB-lite"/>
    </source>
</evidence>
<evidence type="ECO:0000313" key="3">
    <source>
        <dbReference type="EMBL" id="KAL0291567.1"/>
    </source>
</evidence>
<feature type="region of interest" description="Disordered" evidence="1">
    <location>
        <begin position="186"/>
        <end position="209"/>
    </location>
</feature>
<sequence length="327" mass="37456">MVSKFSHCLSNFNFLRLRIVKVGLTGNVTVGRLNLKHVLIQLSNEEDFSRIWLRGAWTFDSFHMRVFKWTPNFDPQIESSIAPVRIGLLDLPVHLFEKNALFTLASKIAKPLRMDELIADLSRPDLACVCVELDLTAPKVQVVYLNIMGKTYIHLVLYENYPAYCSSCNHLGHDISNCIVKHNNEKSQADVEPRPPGTSSNHNKETRDLREIINNKRKDKFVVDDIEFNANAGVSLISHVLEPESLTMLEKSQSSYTAMASPDDFNYEDPLIAELLDKDWDVEKPSRSMTHFINIDDVEGINNPREQYEINGQLQHEHIADKRTHEQ</sequence>
<gene>
    <name evidence="3" type="ORF">Scaly_2631600</name>
</gene>
<evidence type="ECO:0000259" key="2">
    <source>
        <dbReference type="Pfam" id="PF14111"/>
    </source>
</evidence>
<feature type="domain" description="DUF4283" evidence="2">
    <location>
        <begin position="21"/>
        <end position="76"/>
    </location>
</feature>
<dbReference type="EMBL" id="JACGWM010001567">
    <property type="protein sequence ID" value="KAL0291567.1"/>
    <property type="molecule type" value="Genomic_DNA"/>
</dbReference>
<reference evidence="3" key="1">
    <citation type="submission" date="2020-06" db="EMBL/GenBank/DDBJ databases">
        <authorList>
            <person name="Li T."/>
            <person name="Hu X."/>
            <person name="Zhang T."/>
            <person name="Song X."/>
            <person name="Zhang H."/>
            <person name="Dai N."/>
            <person name="Sheng W."/>
            <person name="Hou X."/>
            <person name="Wei L."/>
        </authorList>
    </citation>
    <scope>NUCLEOTIDE SEQUENCE</scope>
    <source>
        <strain evidence="3">KEN8</strain>
        <tissue evidence="3">Leaf</tissue>
    </source>
</reference>
<reference evidence="3" key="2">
    <citation type="journal article" date="2024" name="Plant">
        <title>Genomic evolution and insights into agronomic trait innovations of Sesamum species.</title>
        <authorList>
            <person name="Miao H."/>
            <person name="Wang L."/>
            <person name="Qu L."/>
            <person name="Liu H."/>
            <person name="Sun Y."/>
            <person name="Le M."/>
            <person name="Wang Q."/>
            <person name="Wei S."/>
            <person name="Zheng Y."/>
            <person name="Lin W."/>
            <person name="Duan Y."/>
            <person name="Cao H."/>
            <person name="Xiong S."/>
            <person name="Wang X."/>
            <person name="Wei L."/>
            <person name="Li C."/>
            <person name="Ma Q."/>
            <person name="Ju M."/>
            <person name="Zhao R."/>
            <person name="Li G."/>
            <person name="Mu C."/>
            <person name="Tian Q."/>
            <person name="Mei H."/>
            <person name="Zhang T."/>
            <person name="Gao T."/>
            <person name="Zhang H."/>
        </authorList>
    </citation>
    <scope>NUCLEOTIDE SEQUENCE</scope>
    <source>
        <strain evidence="3">KEN8</strain>
    </source>
</reference>
<dbReference type="InterPro" id="IPR040256">
    <property type="entry name" value="At4g02000-like"/>
</dbReference>
<dbReference type="InterPro" id="IPR025558">
    <property type="entry name" value="DUF4283"/>
</dbReference>
<comment type="caution">
    <text evidence="3">The sequence shown here is derived from an EMBL/GenBank/DDBJ whole genome shotgun (WGS) entry which is preliminary data.</text>
</comment>
<dbReference type="PANTHER" id="PTHR31286:SF179">
    <property type="entry name" value="RNASE H TYPE-1 DOMAIN-CONTAINING PROTEIN"/>
    <property type="match status" value="1"/>
</dbReference>
<dbReference type="PANTHER" id="PTHR31286">
    <property type="entry name" value="GLYCINE-RICH CELL WALL STRUCTURAL PROTEIN 1.8-LIKE"/>
    <property type="match status" value="1"/>
</dbReference>
<dbReference type="Pfam" id="PF14111">
    <property type="entry name" value="DUF4283"/>
    <property type="match status" value="1"/>
</dbReference>
<proteinExistence type="predicted"/>
<dbReference type="AlphaFoldDB" id="A0AAW2JB28"/>
<protein>
    <recommendedName>
        <fullName evidence="2">DUF4283 domain-containing protein</fullName>
    </recommendedName>
</protein>
<organism evidence="3">
    <name type="scientific">Sesamum calycinum</name>
    <dbReference type="NCBI Taxonomy" id="2727403"/>
    <lineage>
        <taxon>Eukaryota</taxon>
        <taxon>Viridiplantae</taxon>
        <taxon>Streptophyta</taxon>
        <taxon>Embryophyta</taxon>
        <taxon>Tracheophyta</taxon>
        <taxon>Spermatophyta</taxon>
        <taxon>Magnoliopsida</taxon>
        <taxon>eudicotyledons</taxon>
        <taxon>Gunneridae</taxon>
        <taxon>Pentapetalae</taxon>
        <taxon>asterids</taxon>
        <taxon>lamiids</taxon>
        <taxon>Lamiales</taxon>
        <taxon>Pedaliaceae</taxon>
        <taxon>Sesamum</taxon>
    </lineage>
</organism>
<accession>A0AAW2JB28</accession>
<name>A0AAW2JB28_9LAMI</name>